<reference evidence="6" key="1">
    <citation type="submission" date="2022-11" db="EMBL/GenBank/DDBJ databases">
        <title>Minimal conservation of predation-associated metabolite biosynthetic gene clusters underscores biosynthetic potential of Myxococcota including descriptions for ten novel species: Archangium lansinium sp. nov., Myxococcus landrumus sp. nov., Nannocystis bai.</title>
        <authorList>
            <person name="Ahearne A."/>
            <person name="Stevens C."/>
            <person name="Phillips K."/>
        </authorList>
    </citation>
    <scope>NUCLEOTIDE SEQUENCE</scope>
    <source>
        <strain evidence="6">Na p29</strain>
    </source>
</reference>
<dbReference type="AlphaFoldDB" id="A0A9X3J363"/>
<evidence type="ECO:0000256" key="1">
    <source>
        <dbReference type="ARBA" id="ARBA00022741"/>
    </source>
</evidence>
<dbReference type="Proteomes" id="UP001150924">
    <property type="component" value="Unassembled WGS sequence"/>
</dbReference>
<dbReference type="RefSeq" id="WP_267777316.1">
    <property type="nucleotide sequence ID" value="NZ_JAPNKE010000002.1"/>
</dbReference>
<dbReference type="InterPro" id="IPR052511">
    <property type="entry name" value="ATP-dep_Helicase"/>
</dbReference>
<dbReference type="InterPro" id="IPR011545">
    <property type="entry name" value="DEAD/DEAH_box_helicase_dom"/>
</dbReference>
<dbReference type="Pfam" id="PF00271">
    <property type="entry name" value="Helicase_C"/>
    <property type="match status" value="1"/>
</dbReference>
<dbReference type="PROSITE" id="PS51194">
    <property type="entry name" value="HELICASE_CTER"/>
    <property type="match status" value="1"/>
</dbReference>
<dbReference type="GO" id="GO:0005524">
    <property type="term" value="F:ATP binding"/>
    <property type="evidence" value="ECO:0007669"/>
    <property type="project" value="UniProtKB-KW"/>
</dbReference>
<dbReference type="Pfam" id="PF00270">
    <property type="entry name" value="DEAD"/>
    <property type="match status" value="1"/>
</dbReference>
<evidence type="ECO:0000256" key="3">
    <source>
        <dbReference type="SAM" id="MobiDB-lite"/>
    </source>
</evidence>
<evidence type="ECO:0000313" key="6">
    <source>
        <dbReference type="EMBL" id="MCY1013406.1"/>
    </source>
</evidence>
<dbReference type="EMBL" id="JAPNKE010000002">
    <property type="protein sequence ID" value="MCY1013406.1"/>
    <property type="molecule type" value="Genomic_DNA"/>
</dbReference>
<sequence length="775" mass="86226">MSVFARFSPRLQEAIVARLGWTSLRPVQEQAGEALLAGKNAVVLAPTAGGKTEASIFPTLSTLMDNPADGVGALYIAPIKALLNNQSERLGTYTDMVGLRRFVWHGDTPSADRQRFVREPAELLMTTPESLEVMLVSQRVDTDKLFRNLRIVIVDEIHALAGTDRGAHLLSVVERLARVSQHDLQRIGLSATVGNPADILTWLQGTSRRESMIVDPPKQPSKRQLLISHRPTLPEIARDAARVAKGIKSLFFCQTRSMTEAVAEHMRSAGTNVFVHHSAVSREERQTAEEKFNKGSDACIVCTSTLELGIDVGDLDRVLQAEAPDTVSSFLQRMGRTGRRAGQAANTSFFCETAEGVLQAIALIELARAGWVEDITPQDRCWPVLIHQLLAMSLASDGVTFEDAWEQLQRVPDFRGIRRAEAERLVAWMLRDKSLLLLDGRLLLGPKAERRYGRRNFMELYAVFSSPQTYTVETTNQQPLGTLNQGFVDRLVEGVSCFLLSGRPWAVLAIRHDDRRIIVEPAPRGRQPTWGGMLPQFLGERLCAKVRVILAADDVPQYLTPEAANALALQRAAMSAFTDPGRGTIEVAEGELRWWTFAGGRINHTLRYALGALHDQWKVIPDNFLIKIRGEGISQRDLLEAIEQIAEPEFWENERLWQDIADTLPAYRLSKFQPLMPAWVERESLASYLLDLEGAARWLTGRVPSRTPDLGVPLPASLHRSGSRRRLRLRPRPRHQAASAGSPPRPTFWPCATPSGARRSSASTSRRRCTRASCA</sequence>
<feature type="compositionally biased region" description="Basic residues" evidence="3">
    <location>
        <begin position="765"/>
        <end position="775"/>
    </location>
</feature>
<dbReference type="Gene3D" id="3.40.50.300">
    <property type="entry name" value="P-loop containing nucleotide triphosphate hydrolases"/>
    <property type="match status" value="2"/>
</dbReference>
<dbReference type="SUPFAM" id="SSF52540">
    <property type="entry name" value="P-loop containing nucleoside triphosphate hydrolases"/>
    <property type="match status" value="1"/>
</dbReference>
<evidence type="ECO:0000259" key="4">
    <source>
        <dbReference type="PROSITE" id="PS51192"/>
    </source>
</evidence>
<dbReference type="GO" id="GO:0004386">
    <property type="term" value="F:helicase activity"/>
    <property type="evidence" value="ECO:0007669"/>
    <property type="project" value="UniProtKB-KW"/>
</dbReference>
<evidence type="ECO:0000259" key="5">
    <source>
        <dbReference type="PROSITE" id="PS51194"/>
    </source>
</evidence>
<dbReference type="PANTHER" id="PTHR47962:SF5">
    <property type="entry name" value="ATP-DEPENDENT HELICASE LHR-RELATED"/>
    <property type="match status" value="1"/>
</dbReference>
<dbReference type="GO" id="GO:0016887">
    <property type="term" value="F:ATP hydrolysis activity"/>
    <property type="evidence" value="ECO:0007669"/>
    <property type="project" value="TreeGrafter"/>
</dbReference>
<name>A0A9X3J363_9BACT</name>
<accession>A0A9X3J363</accession>
<comment type="caution">
    <text evidence="6">The sequence shown here is derived from an EMBL/GenBank/DDBJ whole genome shotgun (WGS) entry which is preliminary data.</text>
</comment>
<keyword evidence="1" id="KW-0547">Nucleotide-binding</keyword>
<gene>
    <name evidence="6" type="ORF">OV079_49345</name>
</gene>
<feature type="compositionally biased region" description="Basic residues" evidence="3">
    <location>
        <begin position="721"/>
        <end position="735"/>
    </location>
</feature>
<evidence type="ECO:0000313" key="7">
    <source>
        <dbReference type="Proteomes" id="UP001150924"/>
    </source>
</evidence>
<proteinExistence type="predicted"/>
<dbReference type="SMART" id="SM00487">
    <property type="entry name" value="DEXDc"/>
    <property type="match status" value="1"/>
</dbReference>
<organism evidence="6 7">
    <name type="scientific">Nannocystis pusilla</name>
    <dbReference type="NCBI Taxonomy" id="889268"/>
    <lineage>
        <taxon>Bacteria</taxon>
        <taxon>Pseudomonadati</taxon>
        <taxon>Myxococcota</taxon>
        <taxon>Polyangia</taxon>
        <taxon>Nannocystales</taxon>
        <taxon>Nannocystaceae</taxon>
        <taxon>Nannocystis</taxon>
    </lineage>
</organism>
<evidence type="ECO:0000256" key="2">
    <source>
        <dbReference type="ARBA" id="ARBA00022840"/>
    </source>
</evidence>
<dbReference type="InterPro" id="IPR027417">
    <property type="entry name" value="P-loop_NTPase"/>
</dbReference>
<feature type="domain" description="Helicase ATP-binding" evidence="4">
    <location>
        <begin position="32"/>
        <end position="211"/>
    </location>
</feature>
<dbReference type="SMART" id="SM00490">
    <property type="entry name" value="HELICc"/>
    <property type="match status" value="1"/>
</dbReference>
<dbReference type="GO" id="GO:0003677">
    <property type="term" value="F:DNA binding"/>
    <property type="evidence" value="ECO:0007669"/>
    <property type="project" value="TreeGrafter"/>
</dbReference>
<keyword evidence="6" id="KW-0347">Helicase</keyword>
<keyword evidence="6" id="KW-0378">Hydrolase</keyword>
<dbReference type="InterPro" id="IPR001650">
    <property type="entry name" value="Helicase_C-like"/>
</dbReference>
<feature type="region of interest" description="Disordered" evidence="3">
    <location>
        <begin position="710"/>
        <end position="775"/>
    </location>
</feature>
<protein>
    <submittedName>
        <fullName evidence="6">DEAD/DEAH box helicase</fullName>
    </submittedName>
</protein>
<dbReference type="PANTHER" id="PTHR47962">
    <property type="entry name" value="ATP-DEPENDENT HELICASE LHR-RELATED-RELATED"/>
    <property type="match status" value="1"/>
</dbReference>
<dbReference type="PROSITE" id="PS51192">
    <property type="entry name" value="HELICASE_ATP_BIND_1"/>
    <property type="match status" value="1"/>
</dbReference>
<feature type="domain" description="Helicase C-terminal" evidence="5">
    <location>
        <begin position="235"/>
        <end position="383"/>
    </location>
</feature>
<keyword evidence="2" id="KW-0067">ATP-binding</keyword>
<keyword evidence="7" id="KW-1185">Reference proteome</keyword>
<dbReference type="InterPro" id="IPR014001">
    <property type="entry name" value="Helicase_ATP-bd"/>
</dbReference>